<dbReference type="GO" id="GO:0005730">
    <property type="term" value="C:nucleolus"/>
    <property type="evidence" value="ECO:0007669"/>
    <property type="project" value="TreeGrafter"/>
</dbReference>
<proteinExistence type="inferred from homology"/>
<accession>A0A9P0F9I1</accession>
<gene>
    <name evidence="6" type="ORF">BEMITA_LOCUS12173</name>
</gene>
<feature type="compositionally biased region" description="Basic residues" evidence="4">
    <location>
        <begin position="122"/>
        <end position="132"/>
    </location>
</feature>
<dbReference type="PANTHER" id="PTHR14369">
    <property type="entry name" value="SURFEIT LOCUS PROTEIN 6"/>
    <property type="match status" value="1"/>
</dbReference>
<feature type="domain" description="Ribosomal RNA-processing protein 14/surfeit locus protein 6 C-terminal" evidence="5">
    <location>
        <begin position="110"/>
        <end position="331"/>
    </location>
</feature>
<feature type="compositionally biased region" description="Basic and acidic residues" evidence="4">
    <location>
        <begin position="158"/>
        <end position="171"/>
    </location>
</feature>
<keyword evidence="3" id="KW-0539">Nucleus</keyword>
<dbReference type="PANTHER" id="PTHR14369:SF0">
    <property type="entry name" value="SURFEIT LOCUS PROTEIN 6"/>
    <property type="match status" value="1"/>
</dbReference>
<feature type="compositionally biased region" description="Polar residues" evidence="4">
    <location>
        <begin position="172"/>
        <end position="182"/>
    </location>
</feature>
<feature type="compositionally biased region" description="Basic residues" evidence="4">
    <location>
        <begin position="285"/>
        <end position="298"/>
    </location>
</feature>
<keyword evidence="7" id="KW-1185">Reference proteome</keyword>
<name>A0A9P0F9I1_BEMTA</name>
<evidence type="ECO:0000259" key="5">
    <source>
        <dbReference type="Pfam" id="PF04935"/>
    </source>
</evidence>
<evidence type="ECO:0000256" key="1">
    <source>
        <dbReference type="ARBA" id="ARBA00004123"/>
    </source>
</evidence>
<evidence type="ECO:0000256" key="3">
    <source>
        <dbReference type="ARBA" id="ARBA00023242"/>
    </source>
</evidence>
<evidence type="ECO:0000313" key="7">
    <source>
        <dbReference type="Proteomes" id="UP001152759"/>
    </source>
</evidence>
<feature type="region of interest" description="Disordered" evidence="4">
    <location>
        <begin position="29"/>
        <end position="191"/>
    </location>
</feature>
<dbReference type="Pfam" id="PF04935">
    <property type="entry name" value="SURF6"/>
    <property type="match status" value="1"/>
</dbReference>
<feature type="compositionally biased region" description="Basic and acidic residues" evidence="4">
    <location>
        <begin position="299"/>
        <end position="326"/>
    </location>
</feature>
<feature type="compositionally biased region" description="Basic and acidic residues" evidence="4">
    <location>
        <begin position="98"/>
        <end position="121"/>
    </location>
</feature>
<dbReference type="InterPro" id="IPR029190">
    <property type="entry name" value="Rrp14/SURF6_C"/>
</dbReference>
<dbReference type="AlphaFoldDB" id="A0A9P0F9I1"/>
<evidence type="ECO:0000256" key="4">
    <source>
        <dbReference type="SAM" id="MobiDB-lite"/>
    </source>
</evidence>
<organism evidence="6 7">
    <name type="scientific">Bemisia tabaci</name>
    <name type="common">Sweetpotato whitefly</name>
    <name type="synonym">Aleurodes tabaci</name>
    <dbReference type="NCBI Taxonomy" id="7038"/>
    <lineage>
        <taxon>Eukaryota</taxon>
        <taxon>Metazoa</taxon>
        <taxon>Ecdysozoa</taxon>
        <taxon>Arthropoda</taxon>
        <taxon>Hexapoda</taxon>
        <taxon>Insecta</taxon>
        <taxon>Pterygota</taxon>
        <taxon>Neoptera</taxon>
        <taxon>Paraneoptera</taxon>
        <taxon>Hemiptera</taxon>
        <taxon>Sternorrhyncha</taxon>
        <taxon>Aleyrodoidea</taxon>
        <taxon>Aleyrodidae</taxon>
        <taxon>Aleyrodinae</taxon>
        <taxon>Bemisia</taxon>
    </lineage>
</organism>
<comment type="subcellular location">
    <subcellularLocation>
        <location evidence="1">Nucleus</location>
    </subcellularLocation>
</comment>
<comment type="similarity">
    <text evidence="2">Belongs to the SURF6 family.</text>
</comment>
<protein>
    <recommendedName>
        <fullName evidence="5">Ribosomal RNA-processing protein 14/surfeit locus protein 6 C-terminal domain-containing protein</fullName>
    </recommendedName>
</protein>
<dbReference type="EMBL" id="OU963868">
    <property type="protein sequence ID" value="CAH0393812.1"/>
    <property type="molecule type" value="Genomic_DNA"/>
</dbReference>
<feature type="compositionally biased region" description="Acidic residues" evidence="4">
    <location>
        <begin position="38"/>
        <end position="53"/>
    </location>
</feature>
<dbReference type="GO" id="GO:0003723">
    <property type="term" value="F:RNA binding"/>
    <property type="evidence" value="ECO:0007669"/>
    <property type="project" value="TreeGrafter"/>
</dbReference>
<evidence type="ECO:0000313" key="6">
    <source>
        <dbReference type="EMBL" id="CAH0393812.1"/>
    </source>
</evidence>
<dbReference type="GO" id="GO:0042274">
    <property type="term" value="P:ribosomal small subunit biogenesis"/>
    <property type="evidence" value="ECO:0007669"/>
    <property type="project" value="TreeGrafter"/>
</dbReference>
<dbReference type="GO" id="GO:0003677">
    <property type="term" value="F:DNA binding"/>
    <property type="evidence" value="ECO:0007669"/>
    <property type="project" value="TreeGrafter"/>
</dbReference>
<dbReference type="GO" id="GO:0042273">
    <property type="term" value="P:ribosomal large subunit biogenesis"/>
    <property type="evidence" value="ECO:0007669"/>
    <property type="project" value="TreeGrafter"/>
</dbReference>
<feature type="region of interest" description="Disordered" evidence="4">
    <location>
        <begin position="283"/>
        <end position="328"/>
    </location>
</feature>
<dbReference type="InterPro" id="IPR007019">
    <property type="entry name" value="SURF6"/>
</dbReference>
<dbReference type="Proteomes" id="UP001152759">
    <property type="component" value="Chromosome 7"/>
</dbReference>
<evidence type="ECO:0000256" key="2">
    <source>
        <dbReference type="ARBA" id="ARBA00005904"/>
    </source>
</evidence>
<sequence>MVGSTEMNLSEFRKVFSEEFGFISEAFSRCQWPKPVESDGEEEEEDDDNDSDNEAGNVSSDEDEKEIIATDSESQEEPTNVKNFKGTKNRAGTIQELLQKHNEIRSNDKKESRKRKHEEPKKKHKQKKKRKKAAENVASTGKSPAEGGTPKKTNSTKGETKSADGNQDPKQETVNNKPQKQTRAPIKHGADVVVNEEGSMLFSKLAFSDSVGELKPQLGGPKQPKHILGKLEKVNKLISSLEERGKKDKAQRLKENMSWSNAFYKAEGAKVKDNTAKVQKSVKQLAKRKRASERKWKKRLDEIKTKKETKDKKREQHIQKRVDQKKERKLKKLIRRGRFIPELKTKPS</sequence>
<reference evidence="6" key="1">
    <citation type="submission" date="2021-12" db="EMBL/GenBank/DDBJ databases">
        <authorList>
            <person name="King R."/>
        </authorList>
    </citation>
    <scope>NUCLEOTIDE SEQUENCE</scope>
</reference>
<dbReference type="KEGG" id="btab:109035812"/>